<dbReference type="AlphaFoldDB" id="J9R3R8"/>
<proteinExistence type="predicted"/>
<protein>
    <submittedName>
        <fullName evidence="2">Uncharacterized protein</fullName>
    </submittedName>
</protein>
<reference evidence="2 3" key="1">
    <citation type="submission" date="2012-09" db="EMBL/GenBank/DDBJ databases">
        <title>Riemerella anatipestifer vaccine strains.</title>
        <authorList>
            <person name="Chun C.A."/>
            <person name="Shu W.M."/>
            <person name="Kang Z.D."/>
            <person name="Jia W.X."/>
        </authorList>
    </citation>
    <scope>NUCLEOTIDE SEQUENCE [LARGE SCALE GENOMIC DNA]</scope>
    <source>
        <strain evidence="2 3">RA-CH-1</strain>
    </source>
</reference>
<dbReference type="PATRIC" id="fig|1228997.3.peg.1938"/>
<dbReference type="Proteomes" id="UP000006276">
    <property type="component" value="Chromosome"/>
</dbReference>
<evidence type="ECO:0000256" key="1">
    <source>
        <dbReference type="SAM" id="MobiDB-lite"/>
    </source>
</evidence>
<feature type="region of interest" description="Disordered" evidence="1">
    <location>
        <begin position="1"/>
        <end position="45"/>
    </location>
</feature>
<dbReference type="KEGG" id="rag:B739_1937"/>
<gene>
    <name evidence="2" type="ORF">B739_1937</name>
</gene>
<dbReference type="HOGENOM" id="CLU_3065744_0_0_10"/>
<name>J9R3R8_RIEAN</name>
<dbReference type="EMBL" id="CP003787">
    <property type="protein sequence ID" value="AFR36519.1"/>
    <property type="molecule type" value="Genomic_DNA"/>
</dbReference>
<accession>J9R3R8</accession>
<keyword evidence="3" id="KW-1185">Reference proteome</keyword>
<feature type="compositionally biased region" description="Low complexity" evidence="1">
    <location>
        <begin position="1"/>
        <end position="29"/>
    </location>
</feature>
<evidence type="ECO:0000313" key="3">
    <source>
        <dbReference type="Proteomes" id="UP000006276"/>
    </source>
</evidence>
<organism evidence="2 3">
    <name type="scientific">Riemerella anatipestifer RA-CH-1</name>
    <dbReference type="NCBI Taxonomy" id="1228997"/>
    <lineage>
        <taxon>Bacteria</taxon>
        <taxon>Pseudomonadati</taxon>
        <taxon>Bacteroidota</taxon>
        <taxon>Flavobacteriia</taxon>
        <taxon>Flavobacteriales</taxon>
        <taxon>Weeksellaceae</taxon>
        <taxon>Riemerella</taxon>
    </lineage>
</organism>
<sequence>MYASEGKTTSTSSHTATSGGTTTSKSYTSELPGGSSFNITPSVVTGIRLGYAF</sequence>
<dbReference type="RefSeq" id="WP_014938785.1">
    <property type="nucleotide sequence ID" value="NC_018609.1"/>
</dbReference>
<evidence type="ECO:0000313" key="2">
    <source>
        <dbReference type="EMBL" id="AFR36519.1"/>
    </source>
</evidence>